<dbReference type="RefSeq" id="WP_168107399.1">
    <property type="nucleotide sequence ID" value="NZ_VTOX01000003.1"/>
</dbReference>
<evidence type="ECO:0000313" key="2">
    <source>
        <dbReference type="EMBL" id="NKE66283.1"/>
    </source>
</evidence>
<evidence type="ECO:0000256" key="1">
    <source>
        <dbReference type="SAM" id="MobiDB-lite"/>
    </source>
</evidence>
<evidence type="ECO:0000313" key="3">
    <source>
        <dbReference type="Proteomes" id="UP000521868"/>
    </source>
</evidence>
<accession>A0A7X6DFN8</accession>
<keyword evidence="3" id="KW-1185">Reference proteome</keyword>
<comment type="caution">
    <text evidence="2">The sequence shown here is derived from an EMBL/GenBank/DDBJ whole genome shotgun (WGS) entry which is preliminary data.</text>
</comment>
<gene>
    <name evidence="2" type="ORF">RAMLITH_10665</name>
</gene>
<feature type="region of interest" description="Disordered" evidence="1">
    <location>
        <begin position="1"/>
        <end position="43"/>
    </location>
</feature>
<sequence>MFFGLFKRTPAPVARPKGSKRRPARQAAIAHLPPEPSSLEVTEGSEHTDWALWEDSVAVLDSRMQSIHPSVKLYRHEDETPTEIQDIEAFARVRHKDP</sequence>
<dbReference type="AlphaFoldDB" id="A0A7X6DFN8"/>
<reference evidence="2 3" key="1">
    <citation type="journal article" date="2020" name="Nature">
        <title>Bacterial chemolithoautotrophy via manganese oxidation.</title>
        <authorList>
            <person name="Yu H."/>
            <person name="Leadbetter J.R."/>
        </authorList>
    </citation>
    <scope>NUCLEOTIDE SEQUENCE [LARGE SCALE GENOMIC DNA]</scope>
    <source>
        <strain evidence="2 3">RBP-1</strain>
    </source>
</reference>
<proteinExistence type="predicted"/>
<protein>
    <submittedName>
        <fullName evidence="2">Uncharacterized protein</fullName>
    </submittedName>
</protein>
<dbReference type="Proteomes" id="UP000521868">
    <property type="component" value="Unassembled WGS sequence"/>
</dbReference>
<organism evidence="2 3">
    <name type="scientific">Ramlibacter lithotrophicus</name>
    <dbReference type="NCBI Taxonomy" id="2606681"/>
    <lineage>
        <taxon>Bacteria</taxon>
        <taxon>Pseudomonadati</taxon>
        <taxon>Pseudomonadota</taxon>
        <taxon>Betaproteobacteria</taxon>
        <taxon>Burkholderiales</taxon>
        <taxon>Comamonadaceae</taxon>
        <taxon>Ramlibacter</taxon>
    </lineage>
</organism>
<name>A0A7X6DFN8_9BURK</name>
<dbReference type="EMBL" id="VTOX01000003">
    <property type="protein sequence ID" value="NKE66283.1"/>
    <property type="molecule type" value="Genomic_DNA"/>
</dbReference>